<dbReference type="InterPro" id="IPR036691">
    <property type="entry name" value="Endo/exonu/phosph_ase_sf"/>
</dbReference>
<dbReference type="Proteomes" id="UP000011014">
    <property type="component" value="Unassembled WGS sequence"/>
</dbReference>
<gene>
    <name evidence="2" type="ORF">GSOID_T00031902001</name>
</gene>
<evidence type="ECO:0008006" key="3">
    <source>
        <dbReference type="Google" id="ProtNLM"/>
    </source>
</evidence>
<dbReference type="AlphaFoldDB" id="E4YAH6"/>
<proteinExistence type="predicted"/>
<name>E4YAH6_OIKDI</name>
<evidence type="ECO:0000313" key="2">
    <source>
        <dbReference type="EMBL" id="CBY32563.1"/>
    </source>
</evidence>
<evidence type="ECO:0000256" key="1">
    <source>
        <dbReference type="SAM" id="MobiDB-lite"/>
    </source>
</evidence>
<sequence>MKGTNDPNFTTPDHIVKQNDDKICDAIETVEDKDRLRRILARILNNSATVGEINEFTALSKKIKLAEESIEEIKVDVSNFRHATATSTVKLHMVNALAAINFEALIKLLSSNMKELSPAAQAEMNSILAFTKALREASLQDVQDATVGGIIPQDDQMRDMAIDGVLISQHDVTRFDPALNRQRFIHRWATGEANAAINRVEPELARVNDPNCSTATGINTAMDFENNHNPAPSSDSLMDGTIASGERDTTISEELNTVIDNEEHPTMAPNISDFTMSTASTYDTSMTSSMIPDGVPDSQSPDINLTNSTTSSDIPPSPVNMEPDIQLPSTPTPVPSKFHFANALNPDNYDIYTEGDSQASDCTMIFSNNMIQEHIIANGTTTNQDDNVIETMQIKRKSNILNDPAYDNLEILPRGATKLMTPEFERQHYIPKAKIFSNIRDFVNNSNLILFPDMDVYNTKKNEIDYHRKQLQKVTLTHANNLQYTTFHEYTWLSLFLHNFRKIEAGVRKLLREKQEQHFITYQVEAGGADALWTKFYDEILNFVNLMYDTRELTEIALTLPRYTITYIPVPTKIQMFSLVKAICGDNFGGTGVSYDNAANWRLLALDFVVTKRRSHVAIHQEPNSINCQNPLPVPNISTKNPILGMVMRPNYIIDTETFEIKKVETNMTHNTFAKLPNSVKSQLIKKTIIGYFVRNCNGEPTESIIEILNATKENPFFNEFLQELYNKVIKNNFHGLERWLADPDYVNMTELRGLIQDPLENLEQEDHLPDPSHIGNPHNSNNPAAINEDYTSHNDKCSNINIMAGQIPSRSLDNPHNIIGPSKFLKALELEGTINPNDLPQPNPKFEHKIESNKTAYDQVQDHNLKIEEKTQKLKVITTNLGKMNANRIQDLCEAHPSSHIITCSELYMKTAIIRDPKIWPDTFQILSSNPSKIGKYSFSAVILKNNIEIVKEIQGLHANTAAIVNIKGNEVVIAAIYHFNPGKNCGYSTKFGKSAKVLLDDLKTIIAAAEDRPIIISGDLNLDLLKPRGGEKKIVEQILEILEDFTINIDFITHRRIRKGRQQSSRIDNVITKGIEVHEARSLNHRTTLNSDGHLGILSLMNLTPQDAIKREVWKTGVGSHSVQKFIFVPGTNFFVPGTKSFLIKKQSHSVQKICTGYKNSPSLVN</sequence>
<feature type="region of interest" description="Disordered" evidence="1">
    <location>
        <begin position="765"/>
        <end position="793"/>
    </location>
</feature>
<organism evidence="2">
    <name type="scientific">Oikopleura dioica</name>
    <name type="common">Tunicate</name>
    <dbReference type="NCBI Taxonomy" id="34765"/>
    <lineage>
        <taxon>Eukaryota</taxon>
        <taxon>Metazoa</taxon>
        <taxon>Chordata</taxon>
        <taxon>Tunicata</taxon>
        <taxon>Appendicularia</taxon>
        <taxon>Copelata</taxon>
        <taxon>Oikopleuridae</taxon>
        <taxon>Oikopleura</taxon>
    </lineage>
</organism>
<protein>
    <recommendedName>
        <fullName evidence="3">Endonuclease/exonuclease/phosphatase domain-containing protein</fullName>
    </recommendedName>
</protein>
<dbReference type="EMBL" id="FN654359">
    <property type="protein sequence ID" value="CBY32563.1"/>
    <property type="molecule type" value="Genomic_DNA"/>
</dbReference>
<dbReference type="SUPFAM" id="SSF56219">
    <property type="entry name" value="DNase I-like"/>
    <property type="match status" value="1"/>
</dbReference>
<accession>E4YAH6</accession>
<dbReference type="Gene3D" id="3.60.10.10">
    <property type="entry name" value="Endonuclease/exonuclease/phosphatase"/>
    <property type="match status" value="1"/>
</dbReference>
<reference evidence="2" key="1">
    <citation type="journal article" date="2010" name="Science">
        <title>Plasticity of animal genome architecture unmasked by rapid evolution of a pelagic tunicate.</title>
        <authorList>
            <person name="Denoeud F."/>
            <person name="Henriet S."/>
            <person name="Mungpakdee S."/>
            <person name="Aury J.M."/>
            <person name="Da Silva C."/>
            <person name="Brinkmann H."/>
            <person name="Mikhaleva J."/>
            <person name="Olsen L.C."/>
            <person name="Jubin C."/>
            <person name="Canestro C."/>
            <person name="Bouquet J.M."/>
            <person name="Danks G."/>
            <person name="Poulain J."/>
            <person name="Campsteijn C."/>
            <person name="Adamski M."/>
            <person name="Cross I."/>
            <person name="Yadetie F."/>
            <person name="Muffato M."/>
            <person name="Louis A."/>
            <person name="Butcher S."/>
            <person name="Tsagkogeorga G."/>
            <person name="Konrad A."/>
            <person name="Singh S."/>
            <person name="Jensen M.F."/>
            <person name="Cong E.H."/>
            <person name="Eikeseth-Otteraa H."/>
            <person name="Noel B."/>
            <person name="Anthouard V."/>
            <person name="Porcel B.M."/>
            <person name="Kachouri-Lafond R."/>
            <person name="Nishino A."/>
            <person name="Ugolini M."/>
            <person name="Chourrout P."/>
            <person name="Nishida H."/>
            <person name="Aasland R."/>
            <person name="Huzurbazar S."/>
            <person name="Westhof E."/>
            <person name="Delsuc F."/>
            <person name="Lehrach H."/>
            <person name="Reinhardt R."/>
            <person name="Weissenbach J."/>
            <person name="Roy S.W."/>
            <person name="Artiguenave F."/>
            <person name="Postlethwait J.H."/>
            <person name="Manak J.R."/>
            <person name="Thompson E.M."/>
            <person name="Jaillon O."/>
            <person name="Du Pasquier L."/>
            <person name="Boudinot P."/>
            <person name="Liberles D.A."/>
            <person name="Volff J.N."/>
            <person name="Philippe H."/>
            <person name="Lenhard B."/>
            <person name="Roest Crollius H."/>
            <person name="Wincker P."/>
            <person name="Chourrout D."/>
        </authorList>
    </citation>
    <scope>NUCLEOTIDE SEQUENCE [LARGE SCALE GENOMIC DNA]</scope>
</reference>